<evidence type="ECO:0000256" key="6">
    <source>
        <dbReference type="SAM" id="MobiDB-lite"/>
    </source>
</evidence>
<accession>A0A1I4PNR9</accession>
<dbReference type="Proteomes" id="UP000199556">
    <property type="component" value="Unassembled WGS sequence"/>
</dbReference>
<keyword evidence="2" id="KW-1003">Cell membrane</keyword>
<dbReference type="InterPro" id="IPR003660">
    <property type="entry name" value="HAMP_dom"/>
</dbReference>
<feature type="domain" description="Methyl-accepting transducer" evidence="8">
    <location>
        <begin position="279"/>
        <end position="515"/>
    </location>
</feature>
<comment type="subcellular location">
    <subcellularLocation>
        <location evidence="1">Cell inner membrane</location>
        <topology evidence="1">Multi-pass membrane protein</topology>
    </subcellularLocation>
</comment>
<evidence type="ECO:0000256" key="2">
    <source>
        <dbReference type="ARBA" id="ARBA00022519"/>
    </source>
</evidence>
<dbReference type="Pfam" id="PF00672">
    <property type="entry name" value="HAMP"/>
    <property type="match status" value="1"/>
</dbReference>
<dbReference type="InterPro" id="IPR004089">
    <property type="entry name" value="MCPsignal_dom"/>
</dbReference>
<gene>
    <name evidence="11" type="ORF">SAMN05421721_102101</name>
</gene>
<dbReference type="SMART" id="SM00304">
    <property type="entry name" value="HAMP"/>
    <property type="match status" value="2"/>
</dbReference>
<dbReference type="Pfam" id="PF17201">
    <property type="entry name" value="Cache_3-Cache_2"/>
    <property type="match status" value="1"/>
</dbReference>
<dbReference type="RefSeq" id="WP_090483516.1">
    <property type="nucleotide sequence ID" value="NZ_FOUO01000002.1"/>
</dbReference>
<dbReference type="GO" id="GO:0005886">
    <property type="term" value="C:plasma membrane"/>
    <property type="evidence" value="ECO:0007669"/>
    <property type="project" value="UniProtKB-SubCell"/>
</dbReference>
<proteinExistence type="inferred from homology"/>
<dbReference type="InterPro" id="IPR004090">
    <property type="entry name" value="Chemotax_Me-accpt_rcpt"/>
</dbReference>
<comment type="similarity">
    <text evidence="4">Belongs to the methyl-accepting chemotaxis (MCP) protein family.</text>
</comment>
<dbReference type="SMART" id="SM00283">
    <property type="entry name" value="MA"/>
    <property type="match status" value="1"/>
</dbReference>
<dbReference type="OrthoDB" id="9781845at2"/>
<dbReference type="AlphaFoldDB" id="A0A1I4PNR9"/>
<dbReference type="InterPro" id="IPR033462">
    <property type="entry name" value="Cache_3-Cache_2"/>
</dbReference>
<dbReference type="FunFam" id="1.10.287.950:FF:000001">
    <property type="entry name" value="Methyl-accepting chemotaxis sensory transducer"/>
    <property type="match status" value="1"/>
</dbReference>
<protein>
    <submittedName>
        <fullName evidence="11">Methyl-accepting chemotaxis protein</fullName>
    </submittedName>
</protein>
<dbReference type="Gene3D" id="1.10.287.950">
    <property type="entry name" value="Methyl-accepting chemotaxis protein"/>
    <property type="match status" value="1"/>
</dbReference>
<dbReference type="CDD" id="cd11386">
    <property type="entry name" value="MCP_signal"/>
    <property type="match status" value="1"/>
</dbReference>
<dbReference type="GO" id="GO:0006935">
    <property type="term" value="P:chemotaxis"/>
    <property type="evidence" value="ECO:0007669"/>
    <property type="project" value="InterPro"/>
</dbReference>
<evidence type="ECO:0000313" key="11">
    <source>
        <dbReference type="EMBL" id="SFM29447.1"/>
    </source>
</evidence>
<dbReference type="PANTHER" id="PTHR32089:SF112">
    <property type="entry name" value="LYSOZYME-LIKE PROTEIN-RELATED"/>
    <property type="match status" value="1"/>
</dbReference>
<dbReference type="SUPFAM" id="SSF103190">
    <property type="entry name" value="Sensory domain-like"/>
    <property type="match status" value="1"/>
</dbReference>
<keyword evidence="12" id="KW-1185">Reference proteome</keyword>
<evidence type="ECO:0000256" key="3">
    <source>
        <dbReference type="ARBA" id="ARBA00023224"/>
    </source>
</evidence>
<feature type="compositionally biased region" description="Low complexity" evidence="6">
    <location>
        <begin position="329"/>
        <end position="345"/>
    </location>
</feature>
<keyword evidence="7" id="KW-0812">Transmembrane</keyword>
<dbReference type="STRING" id="195064.SAMN05421721_102101"/>
<evidence type="ECO:0000259" key="10">
    <source>
        <dbReference type="PROSITE" id="PS50885"/>
    </source>
</evidence>
<evidence type="ECO:0000313" key="12">
    <source>
        <dbReference type="Proteomes" id="UP000199556"/>
    </source>
</evidence>
<keyword evidence="2" id="KW-0997">Cell inner membrane</keyword>
<dbReference type="PANTHER" id="PTHR32089">
    <property type="entry name" value="METHYL-ACCEPTING CHEMOTAXIS PROTEIN MCPB"/>
    <property type="match status" value="1"/>
</dbReference>
<dbReference type="EMBL" id="FOUO01000002">
    <property type="protein sequence ID" value="SFM29447.1"/>
    <property type="molecule type" value="Genomic_DNA"/>
</dbReference>
<dbReference type="SUPFAM" id="SSF58104">
    <property type="entry name" value="Methyl-accepting chemotaxis protein (MCP) signaling domain"/>
    <property type="match status" value="1"/>
</dbReference>
<dbReference type="CDD" id="cd06225">
    <property type="entry name" value="HAMP"/>
    <property type="match status" value="1"/>
</dbReference>
<evidence type="ECO:0000256" key="7">
    <source>
        <dbReference type="SAM" id="Phobius"/>
    </source>
</evidence>
<sequence length="551" mass="58936">MLQNLKIQSRLILFAVLGLILVGGSLTAVSYLSGADTARTLVNHTLLKKADGDLRAARVYMERYYGGVGVSGGELVDGEGRPLDGRHEMADAISSDLGLVFTLFTRDGQDFRRVVTSVVGDNGRRAVGTILERDTQAYQAVIDGERFVGHSSVRGEPHLTAYEPLFDARNRVIGIMGLGIPTSEAEAIVSRGMDSMLLRMLGMLALVLILGVVASLFFARSLVNPIRALSQTLHGMATGSGDLTRRLQVQGKDELSDLARGFNAFAERVHELVKQVAGATAQLSSAAEQLSATSGQTREQVQRQHSETDQVATAMNEMTTTVQEVARNASQAAQSAQETQQETQAGRQVVDQTVHSIETLAKEVENAAEVIHRLSADSEEIGKVLDVIRGIAEQTNLLALNAAIEAARAGEQGRGFAVVADEVRTLASRTQDSTTEIQEMIERLQSGASGAVQVMEQGRNKARESVDQAGKAGSSLQAIEQAIHNINDMNAQIASAAEEQSAVAEEINRNITSISQATEQTSGSANEISSASEELARLATELQGRVSGYRV</sequence>
<name>A0A1I4PNR9_ECTMO</name>
<feature type="transmembrane region" description="Helical" evidence="7">
    <location>
        <begin position="196"/>
        <end position="219"/>
    </location>
</feature>
<dbReference type="InterPro" id="IPR029151">
    <property type="entry name" value="Sensor-like_sf"/>
</dbReference>
<dbReference type="PROSITE" id="PS50111">
    <property type="entry name" value="CHEMOTAXIS_TRANSDUC_2"/>
    <property type="match status" value="1"/>
</dbReference>
<evidence type="ECO:0000259" key="8">
    <source>
        <dbReference type="PROSITE" id="PS50111"/>
    </source>
</evidence>
<reference evidence="11 12" key="1">
    <citation type="submission" date="2016-10" db="EMBL/GenBank/DDBJ databases">
        <authorList>
            <person name="de Groot N.N."/>
        </authorList>
    </citation>
    <scope>NUCLEOTIDE SEQUENCE [LARGE SCALE GENOMIC DNA]</scope>
    <source>
        <strain evidence="11 12">DSM 4180</strain>
    </source>
</reference>
<keyword evidence="7" id="KW-1133">Transmembrane helix</keyword>
<dbReference type="GO" id="GO:0004888">
    <property type="term" value="F:transmembrane signaling receptor activity"/>
    <property type="evidence" value="ECO:0007669"/>
    <property type="project" value="InterPro"/>
</dbReference>
<dbReference type="PROSITE" id="PS50192">
    <property type="entry name" value="T_SNARE"/>
    <property type="match status" value="1"/>
</dbReference>
<feature type="domain" description="T-SNARE coiled-coil homology" evidence="9">
    <location>
        <begin position="474"/>
        <end position="528"/>
    </location>
</feature>
<dbReference type="InterPro" id="IPR000727">
    <property type="entry name" value="T_SNARE_dom"/>
</dbReference>
<feature type="domain" description="HAMP" evidence="10">
    <location>
        <begin position="220"/>
        <end position="274"/>
    </location>
</feature>
<dbReference type="PROSITE" id="PS50885">
    <property type="entry name" value="HAMP"/>
    <property type="match status" value="1"/>
</dbReference>
<evidence type="ECO:0000256" key="5">
    <source>
        <dbReference type="PROSITE-ProRule" id="PRU00284"/>
    </source>
</evidence>
<dbReference type="GO" id="GO:0007165">
    <property type="term" value="P:signal transduction"/>
    <property type="evidence" value="ECO:0007669"/>
    <property type="project" value="UniProtKB-KW"/>
</dbReference>
<dbReference type="PRINTS" id="PR00260">
    <property type="entry name" value="CHEMTRNSDUCR"/>
</dbReference>
<organism evidence="11 12">
    <name type="scientific">Ectothiorhodospira mobilis</name>
    <dbReference type="NCBI Taxonomy" id="195064"/>
    <lineage>
        <taxon>Bacteria</taxon>
        <taxon>Pseudomonadati</taxon>
        <taxon>Pseudomonadota</taxon>
        <taxon>Gammaproteobacteria</taxon>
        <taxon>Chromatiales</taxon>
        <taxon>Ectothiorhodospiraceae</taxon>
        <taxon>Ectothiorhodospira</taxon>
    </lineage>
</organism>
<evidence type="ECO:0000256" key="4">
    <source>
        <dbReference type="ARBA" id="ARBA00029447"/>
    </source>
</evidence>
<feature type="region of interest" description="Disordered" evidence="6">
    <location>
        <begin position="288"/>
        <end position="308"/>
    </location>
</feature>
<evidence type="ECO:0000259" key="9">
    <source>
        <dbReference type="PROSITE" id="PS50192"/>
    </source>
</evidence>
<evidence type="ECO:0000256" key="1">
    <source>
        <dbReference type="ARBA" id="ARBA00004429"/>
    </source>
</evidence>
<feature type="region of interest" description="Disordered" evidence="6">
    <location>
        <begin position="328"/>
        <end position="348"/>
    </location>
</feature>
<keyword evidence="3 5" id="KW-0807">Transducer</keyword>
<keyword evidence="7" id="KW-0472">Membrane</keyword>
<dbReference type="Pfam" id="PF00015">
    <property type="entry name" value="MCPsignal"/>
    <property type="match status" value="1"/>
</dbReference>